<comment type="similarity">
    <text evidence="2">Belongs to the APC3/CDC27 family.</text>
</comment>
<dbReference type="InterPro" id="IPR019734">
    <property type="entry name" value="TPR_rpt"/>
</dbReference>
<sequence>MQRLSKHRAFSLASHRATVSVAADTRVSSPDVARPVLDGTMGMWCYSGTNAFSGSLWHPCAFYSTQSSKAASLAKAAAALSPVAKPGSAAAMPAASPPSSEAAASKSTGRTGKSRGASWRGRKGGSGSEGPQDQAPRKRAGRRRRISAAAETVVSSARVKPMRSRRKSDPPRRRATPKQEATRLLQSLDDRALDVSAASASRICNSTSSEGDKDLEQGTLAAATPVKTQDTRPVPPLQRPAATARAVKVDTASLSTAKLLQRLQLTSFVERVAGRVKAWTSFIAKWAQPTSDPAQREWERRLLLSLRKDSFSDCTDVQQAMQERYEDQFGHNRDDVAFLTLYARVLVNNAMFCLTSCETYRTTQLLCEALRVAKEAYVLQRPLAEGEGPEGDSSTTVARKKMVHARTGTRTAAAVADASEQHTVVGDPECHLLLLRVLLANAYASDQQYWKAAEQYQLVSSTMERNPVWYPDQVAPGLASPLPFNPTFVTEDAKLFYEDKLRVDHAISQGRAQLLLLQSKGSAVKSTRLLQVQLAMARLHRHAGQYVESQNLYERYLDGVTEHLESEDVGGVMLEIGRLLLYKLKSDDAAVVYLEAAAGILLEDAEGLLQAADTESDDAGRGCSGGATSAEARIAAGNAAHRAAGGLIDAAMAFHAVGKTGKAIGLLEGCLRLLDRAGLSVISAWARKQYADMLVTVALVDRALEEYSSAIELLRNSCSDAVAHLGTAGEMVPLHAAEVEGHLAFCLQNYVGDHKRAMKHYRNIVNGSHKKDSSVTSAQVRLNKRARRQRAAAAAAATAGSATNSMFASDGVTFTGDQGRVGSSTAVPRVDRLLPPHVLLWVLSNYVACCERVGSYEEAIGVQNRLIEIEGALGGVVVDSYLKLISLARQAGDVEKTLALCFYVFFLPEGMMSSEMRLSVANSFAFSCHRLGNTRMGSVLLQAVQQVCGDHDATSLVRYALGLRALDPSDRVQLEGIDIKASIESIGRVFRRAASIVVTDMVVSDAENEEWVAGDDCSAPSSTGSSTEALPSDNGDEFPVSLSTSLSGRSRERLKRALNGLIVLSRGAFFFHQNRFMKDAEDLYAAALQHVDHIIASMPVLTDKYQREMGILLVNYATLKSATDPELAAHLYERAAAVCPTYLEVAEVVADVFVQAGDYAKGSVYMKRVMQANPSAAVEMHMRLARLGTGAAWETMGPSQRMEVLAHLLKGLGIAPKRIAAAFAARENAEELKVSEPKTTLALGELAPLLLDGVATAASEDAVCFATYVVQTRLQEPQLLNRMYRRALLRFPQHATILVNYATLCMYSGYHTLARKYIAKAYAASSGDLNCTISYAHYLCRSFEDRQVGCGESLYDRFLGLYPNVAQAHAAFANYMAGCMPTPFKTEHHFQKALALAPKSEDVVLQYGQFMWACTDSRTVYTNEDVRRRVFDRVEQLFKDAVAINPGSFTACHQLGTFYANRQNRFEDAMKLLQQAHRLQPGNVEVMRHILSCLHGECARMQNEKLRRGSAVASQGTGVQSFSGRLRSLVDATKDMFEHVLKLDPDDKATLENYARFAVETLQDPKLAASIYRRIEELNRKYDGR</sequence>
<accession>A0A836IRH3</accession>
<feature type="region of interest" description="Disordered" evidence="3">
    <location>
        <begin position="1013"/>
        <end position="1044"/>
    </location>
</feature>
<organism evidence="4 5">
    <name type="scientific">Porcisia hertigi</name>
    <dbReference type="NCBI Taxonomy" id="2761500"/>
    <lineage>
        <taxon>Eukaryota</taxon>
        <taxon>Discoba</taxon>
        <taxon>Euglenozoa</taxon>
        <taxon>Kinetoplastea</taxon>
        <taxon>Metakinetoplastina</taxon>
        <taxon>Trypanosomatida</taxon>
        <taxon>Trypanosomatidae</taxon>
        <taxon>Leishmaniinae</taxon>
        <taxon>Porcisia</taxon>
    </lineage>
</organism>
<dbReference type="SUPFAM" id="SSF48452">
    <property type="entry name" value="TPR-like"/>
    <property type="match status" value="3"/>
</dbReference>
<evidence type="ECO:0000256" key="3">
    <source>
        <dbReference type="SAM" id="MobiDB-lite"/>
    </source>
</evidence>
<dbReference type="OrthoDB" id="239878at2759"/>
<protein>
    <submittedName>
        <fullName evidence="4">Uncharacterized protein</fullName>
    </submittedName>
</protein>
<evidence type="ECO:0000256" key="2">
    <source>
        <dbReference type="ARBA" id="ARBA00038210"/>
    </source>
</evidence>
<evidence type="ECO:0000256" key="1">
    <source>
        <dbReference type="ARBA" id="ARBA00022803"/>
    </source>
</evidence>
<dbReference type="PANTHER" id="PTHR12558:SF13">
    <property type="entry name" value="CELL DIVISION CYCLE PROTEIN 27 HOMOLOG"/>
    <property type="match status" value="1"/>
</dbReference>
<keyword evidence="1" id="KW-0802">TPR repeat</keyword>
<reference evidence="4 5" key="1">
    <citation type="submission" date="2021-02" db="EMBL/GenBank/DDBJ databases">
        <title>Porcisia hertigi Genome sequencing and assembly.</title>
        <authorList>
            <person name="Almutairi H."/>
            <person name="Gatherer D."/>
        </authorList>
    </citation>
    <scope>NUCLEOTIDE SEQUENCE [LARGE SCALE GENOMIC DNA]</scope>
    <source>
        <strain evidence="4 5">C119</strain>
    </source>
</reference>
<keyword evidence="5" id="KW-1185">Reference proteome</keyword>
<name>A0A836IRH3_9TRYP</name>
<dbReference type="Proteomes" id="UP000674318">
    <property type="component" value="Unassembled WGS sequence"/>
</dbReference>
<dbReference type="EMBL" id="JAFJZO010000027">
    <property type="protein sequence ID" value="KAG5501460.1"/>
    <property type="molecule type" value="Genomic_DNA"/>
</dbReference>
<feature type="region of interest" description="Disordered" evidence="3">
    <location>
        <begin position="87"/>
        <end position="181"/>
    </location>
</feature>
<feature type="compositionally biased region" description="Low complexity" evidence="3">
    <location>
        <begin position="87"/>
        <end position="107"/>
    </location>
</feature>
<dbReference type="PANTHER" id="PTHR12558">
    <property type="entry name" value="CELL DIVISION CYCLE 16,23,27"/>
    <property type="match status" value="1"/>
</dbReference>
<comment type="caution">
    <text evidence="4">The sequence shown here is derived from an EMBL/GenBank/DDBJ whole genome shotgun (WGS) entry which is preliminary data.</text>
</comment>
<evidence type="ECO:0000313" key="4">
    <source>
        <dbReference type="EMBL" id="KAG5501460.1"/>
    </source>
</evidence>
<gene>
    <name evidence="4" type="ORF">JKF63_03289</name>
</gene>
<evidence type="ECO:0000313" key="5">
    <source>
        <dbReference type="Proteomes" id="UP000674318"/>
    </source>
</evidence>
<dbReference type="Gene3D" id="1.25.40.10">
    <property type="entry name" value="Tetratricopeptide repeat domain"/>
    <property type="match status" value="3"/>
</dbReference>
<dbReference type="KEGG" id="phet:94289370"/>
<feature type="compositionally biased region" description="Basic residues" evidence="3">
    <location>
        <begin position="137"/>
        <end position="146"/>
    </location>
</feature>
<dbReference type="GeneID" id="94289370"/>
<dbReference type="RefSeq" id="XP_067756083.1">
    <property type="nucleotide sequence ID" value="XM_067899293.1"/>
</dbReference>
<feature type="compositionally biased region" description="Polar residues" evidence="3">
    <location>
        <begin position="1019"/>
        <end position="1029"/>
    </location>
</feature>
<dbReference type="Pfam" id="PF13176">
    <property type="entry name" value="TPR_7"/>
    <property type="match status" value="1"/>
</dbReference>
<dbReference type="InterPro" id="IPR011990">
    <property type="entry name" value="TPR-like_helical_dom_sf"/>
</dbReference>
<proteinExistence type="inferred from homology"/>